<keyword evidence="5" id="KW-1185">Reference proteome</keyword>
<accession>A0ABP9EE89</accession>
<dbReference type="InterPro" id="IPR036291">
    <property type="entry name" value="NAD(P)-bd_dom_sf"/>
</dbReference>
<keyword evidence="3" id="KW-0560">Oxidoreductase</keyword>
<dbReference type="EMBL" id="BAABHQ010000006">
    <property type="protein sequence ID" value="GAA4875806.1"/>
    <property type="molecule type" value="Genomic_DNA"/>
</dbReference>
<comment type="caution">
    <text evidence="4">The sequence shown here is derived from an EMBL/GenBank/DDBJ whole genome shotgun (WGS) entry which is preliminary data.</text>
</comment>
<dbReference type="RefSeq" id="WP_274232879.1">
    <property type="nucleotide sequence ID" value="NZ_BAABHQ010000006.1"/>
</dbReference>
<dbReference type="SUPFAM" id="SSF51735">
    <property type="entry name" value="NAD(P)-binding Rossmann-fold domains"/>
    <property type="match status" value="1"/>
</dbReference>
<proteinExistence type="inferred from homology"/>
<protein>
    <submittedName>
        <fullName evidence="4">SDR family NAD(P)-dependent oxidoreductase</fullName>
    </submittedName>
</protein>
<evidence type="ECO:0000313" key="4">
    <source>
        <dbReference type="EMBL" id="GAA4875806.1"/>
    </source>
</evidence>
<dbReference type="InterPro" id="IPR002347">
    <property type="entry name" value="SDR_fam"/>
</dbReference>
<evidence type="ECO:0000256" key="3">
    <source>
        <dbReference type="ARBA" id="ARBA00023002"/>
    </source>
</evidence>
<sequence length="230" mass="24276">MSTALITGASRGLGVVAARRLAAQGWTVLAGCREPARLAATLTAADGDIRPIPLDVTDDASVEATVKEVSAHTDTLDVLVNNAAIVGVMSEPAVASVEDLRAAYETNVFGPVRVTRPFLPLLRRSAVPRLVMVSSSLGSLAEMSDWRWDNHPHLAYPSAKAALNMLSVMYAKTVPDVLVTVVNPGFTATDLNDHQGTQTVEEGTDAIVAAALDTTGPSGRFLDRFGTVPW</sequence>
<organism evidence="4 5">
    <name type="scientific">Actinomycetospora straminea</name>
    <dbReference type="NCBI Taxonomy" id="663607"/>
    <lineage>
        <taxon>Bacteria</taxon>
        <taxon>Bacillati</taxon>
        <taxon>Actinomycetota</taxon>
        <taxon>Actinomycetes</taxon>
        <taxon>Pseudonocardiales</taxon>
        <taxon>Pseudonocardiaceae</taxon>
        <taxon>Actinomycetospora</taxon>
    </lineage>
</organism>
<keyword evidence="2" id="KW-0521">NADP</keyword>
<dbReference type="PRINTS" id="PR00081">
    <property type="entry name" value="GDHRDH"/>
</dbReference>
<comment type="similarity">
    <text evidence="1">Belongs to the short-chain dehydrogenases/reductases (SDR) family.</text>
</comment>
<evidence type="ECO:0000256" key="1">
    <source>
        <dbReference type="ARBA" id="ARBA00006484"/>
    </source>
</evidence>
<dbReference type="Proteomes" id="UP001500457">
    <property type="component" value="Unassembled WGS sequence"/>
</dbReference>
<reference evidence="5" key="1">
    <citation type="journal article" date="2019" name="Int. J. Syst. Evol. Microbiol.">
        <title>The Global Catalogue of Microorganisms (GCM) 10K type strain sequencing project: providing services to taxonomists for standard genome sequencing and annotation.</title>
        <authorList>
            <consortium name="The Broad Institute Genomics Platform"/>
            <consortium name="The Broad Institute Genome Sequencing Center for Infectious Disease"/>
            <person name="Wu L."/>
            <person name="Ma J."/>
        </authorList>
    </citation>
    <scope>NUCLEOTIDE SEQUENCE [LARGE SCALE GENOMIC DNA]</scope>
    <source>
        <strain evidence="5">JCM 17983</strain>
    </source>
</reference>
<dbReference type="Gene3D" id="3.40.50.720">
    <property type="entry name" value="NAD(P)-binding Rossmann-like Domain"/>
    <property type="match status" value="1"/>
</dbReference>
<evidence type="ECO:0000313" key="5">
    <source>
        <dbReference type="Proteomes" id="UP001500457"/>
    </source>
</evidence>
<dbReference type="PANTHER" id="PTHR43490">
    <property type="entry name" value="(+)-NEOMENTHOL DEHYDROGENASE"/>
    <property type="match status" value="1"/>
</dbReference>
<dbReference type="Pfam" id="PF00106">
    <property type="entry name" value="adh_short"/>
    <property type="match status" value="1"/>
</dbReference>
<name>A0ABP9EE89_9PSEU</name>
<gene>
    <name evidence="4" type="ORF">GCM10023203_27530</name>
</gene>
<dbReference type="PANTHER" id="PTHR43490:SF99">
    <property type="entry name" value="SHORT-CHAIN DEHYDROGENASE_REDUCTASE"/>
    <property type="match status" value="1"/>
</dbReference>
<evidence type="ECO:0000256" key="2">
    <source>
        <dbReference type="ARBA" id="ARBA00022857"/>
    </source>
</evidence>